<reference evidence="1 2" key="1">
    <citation type="journal article" date="2020" name="Microb. Ecol.">
        <title>Ecogenomics of the Marine Benthic Filamentous Cyanobacterium Adonisia.</title>
        <authorList>
            <person name="Walter J.M."/>
            <person name="Coutinho F.H."/>
            <person name="Leomil L."/>
            <person name="Hargreaves P.I."/>
            <person name="Campeao M.E."/>
            <person name="Vieira V.V."/>
            <person name="Silva B.S."/>
            <person name="Fistarol G.O."/>
            <person name="Salomon P.S."/>
            <person name="Sawabe T."/>
            <person name="Mino S."/>
            <person name="Hosokawa M."/>
            <person name="Miyashita H."/>
            <person name="Maruyama F."/>
            <person name="van Verk M.C."/>
            <person name="Dutilh B.E."/>
            <person name="Thompson C.C."/>
            <person name="Thompson F.L."/>
        </authorList>
    </citation>
    <scope>NUCLEOTIDE SEQUENCE [LARGE SCALE GENOMIC DNA]</scope>
    <source>
        <strain evidence="1 2">CCMR0082</strain>
    </source>
</reference>
<proteinExistence type="predicted"/>
<name>A0A6M0SB64_9CYAN</name>
<evidence type="ECO:0000313" key="2">
    <source>
        <dbReference type="Proteomes" id="UP000473574"/>
    </source>
</evidence>
<evidence type="ECO:0000313" key="1">
    <source>
        <dbReference type="EMBL" id="NEZ65546.1"/>
    </source>
</evidence>
<comment type="caution">
    <text evidence="1">The sequence shown here is derived from an EMBL/GenBank/DDBJ whole genome shotgun (WGS) entry which is preliminary data.</text>
</comment>
<organism evidence="1 2">
    <name type="scientific">Adonisia turfae CCMR0082</name>
    <dbReference type="NCBI Taxonomy" id="2304604"/>
    <lineage>
        <taxon>Bacteria</taxon>
        <taxon>Bacillati</taxon>
        <taxon>Cyanobacteriota</taxon>
        <taxon>Adonisia</taxon>
        <taxon>Adonisia turfae</taxon>
    </lineage>
</organism>
<dbReference type="Proteomes" id="UP000473574">
    <property type="component" value="Unassembled WGS sequence"/>
</dbReference>
<accession>A0A6M0SB64</accession>
<dbReference type="AlphaFoldDB" id="A0A6M0SB64"/>
<sequence>MPTNKIYCVLTSDNDSDTLWEGYLDKEDIEPGSILDTMTWDEPGEETYQVLGNEELTNIDGAVYYLVTVVEILAEQC</sequence>
<gene>
    <name evidence="1" type="ORF">D0962_22780</name>
</gene>
<protein>
    <submittedName>
        <fullName evidence="1">Uncharacterized protein</fullName>
    </submittedName>
</protein>
<dbReference type="EMBL" id="QZCE01000002">
    <property type="protein sequence ID" value="NEZ65546.1"/>
    <property type="molecule type" value="Genomic_DNA"/>
</dbReference>
<dbReference type="RefSeq" id="WP_163666713.1">
    <property type="nucleotide sequence ID" value="NZ_QZCE01000002.1"/>
</dbReference>